<evidence type="ECO:0000259" key="7">
    <source>
        <dbReference type="PROSITE" id="PS51918"/>
    </source>
</evidence>
<comment type="cofactor">
    <cofactor evidence="1">
        <name>[4Fe-4S] cluster</name>
        <dbReference type="ChEBI" id="CHEBI:49883"/>
    </cofactor>
</comment>
<dbReference type="GO" id="GO:0046872">
    <property type="term" value="F:metal ion binding"/>
    <property type="evidence" value="ECO:0007669"/>
    <property type="project" value="UniProtKB-KW"/>
</dbReference>
<proteinExistence type="predicted"/>
<dbReference type="InterPro" id="IPR007197">
    <property type="entry name" value="rSAM"/>
</dbReference>
<dbReference type="PANTHER" id="PTHR30352">
    <property type="entry name" value="PYRUVATE FORMATE-LYASE-ACTIVATING ENZYME"/>
    <property type="match status" value="1"/>
</dbReference>
<evidence type="ECO:0000313" key="9">
    <source>
        <dbReference type="Proteomes" id="UP000824176"/>
    </source>
</evidence>
<keyword evidence="6" id="KW-0411">Iron-sulfur</keyword>
<dbReference type="AlphaFoldDB" id="A0A9D2GR02"/>
<evidence type="ECO:0000256" key="5">
    <source>
        <dbReference type="ARBA" id="ARBA00023004"/>
    </source>
</evidence>
<reference evidence="8" key="1">
    <citation type="journal article" date="2021" name="PeerJ">
        <title>Extensive microbial diversity within the chicken gut microbiome revealed by metagenomics and culture.</title>
        <authorList>
            <person name="Gilroy R."/>
            <person name="Ravi A."/>
            <person name="Getino M."/>
            <person name="Pursley I."/>
            <person name="Horton D.L."/>
            <person name="Alikhan N.F."/>
            <person name="Baker D."/>
            <person name="Gharbi K."/>
            <person name="Hall N."/>
            <person name="Watson M."/>
            <person name="Adriaenssens E.M."/>
            <person name="Foster-Nyarko E."/>
            <person name="Jarju S."/>
            <person name="Secka A."/>
            <person name="Antonio M."/>
            <person name="Oren A."/>
            <person name="Chaudhuri R.R."/>
            <person name="La Ragione R."/>
            <person name="Hildebrand F."/>
            <person name="Pallen M.J."/>
        </authorList>
    </citation>
    <scope>NUCLEOTIDE SEQUENCE</scope>
    <source>
        <strain evidence="8">ChiW4-1371</strain>
    </source>
</reference>
<name>A0A9D2GR02_9BACT</name>
<dbReference type="SUPFAM" id="SSF102114">
    <property type="entry name" value="Radical SAM enzymes"/>
    <property type="match status" value="1"/>
</dbReference>
<evidence type="ECO:0000256" key="6">
    <source>
        <dbReference type="ARBA" id="ARBA00023014"/>
    </source>
</evidence>
<dbReference type="PROSITE" id="PS51918">
    <property type="entry name" value="RADICAL_SAM"/>
    <property type="match status" value="1"/>
</dbReference>
<reference evidence="8" key="2">
    <citation type="submission" date="2021-04" db="EMBL/GenBank/DDBJ databases">
        <authorList>
            <person name="Gilroy R."/>
        </authorList>
    </citation>
    <scope>NUCLEOTIDE SEQUENCE</scope>
    <source>
        <strain evidence="8">ChiW4-1371</strain>
    </source>
</reference>
<sequence>MYKIPNLVYANEKGEIFDHPELKMAVRSGSYDFIPYETELIRLPDSSRLYFMPHTHPVAYDENKANMVEFKEGYAVSVFLSPGFLRLYLPAYRKTKDYTMPLFAYTAVGFLDGHFVVPAIQVDNISKWDPKNYDFSCNFDKQVDEFIKNSPENRLYNQLRRCATEYHCTAAKNVFYPRWECPIPTSPACNSACVGCISLQTSECCPSPQERMTFAPTAEEIAEVALRHGERAKDPLISFGQGCEGDPCLAADNIAKAVKIIKRENPNLTVNFNSNCSIPDNVAKVLDAGVDSVRVSLNSVIESTYSAYYRPRTYKFQDVVKSVELIRQAGVFLQLNLLTFPGVNDRASETSALLDFVEQHKVDLIQMRNLNIDAELLMSSLQLKPDEIHGIKNMMKLIKKRRPEIQFGYFNRMKKDFHNPTGYPDLRPPKKGKSHI</sequence>
<dbReference type="Pfam" id="PF04055">
    <property type="entry name" value="Radical_SAM"/>
    <property type="match status" value="1"/>
</dbReference>
<dbReference type="GO" id="GO:0003824">
    <property type="term" value="F:catalytic activity"/>
    <property type="evidence" value="ECO:0007669"/>
    <property type="project" value="InterPro"/>
</dbReference>
<dbReference type="PANTHER" id="PTHR30352:SF5">
    <property type="entry name" value="PYRUVATE FORMATE-LYASE 1-ACTIVATING ENZYME"/>
    <property type="match status" value="1"/>
</dbReference>
<dbReference type="EMBL" id="DXAQ01000006">
    <property type="protein sequence ID" value="HIZ88377.1"/>
    <property type="molecule type" value="Genomic_DNA"/>
</dbReference>
<accession>A0A9D2GR02</accession>
<keyword evidence="2" id="KW-0004">4Fe-4S</keyword>
<dbReference type="InterPro" id="IPR013785">
    <property type="entry name" value="Aldolase_TIM"/>
</dbReference>
<keyword evidence="5" id="KW-0408">Iron</keyword>
<dbReference type="Proteomes" id="UP000824176">
    <property type="component" value="Unassembled WGS sequence"/>
</dbReference>
<evidence type="ECO:0000256" key="3">
    <source>
        <dbReference type="ARBA" id="ARBA00022691"/>
    </source>
</evidence>
<comment type="caution">
    <text evidence="8">The sequence shown here is derived from an EMBL/GenBank/DDBJ whole genome shotgun (WGS) entry which is preliminary data.</text>
</comment>
<evidence type="ECO:0000256" key="2">
    <source>
        <dbReference type="ARBA" id="ARBA00022485"/>
    </source>
</evidence>
<keyword evidence="3" id="KW-0949">S-adenosyl-L-methionine</keyword>
<organism evidence="8 9">
    <name type="scientific">Candidatus Mucispirillum faecigallinarum</name>
    <dbReference type="NCBI Taxonomy" id="2838699"/>
    <lineage>
        <taxon>Bacteria</taxon>
        <taxon>Pseudomonadati</taxon>
        <taxon>Deferribacterota</taxon>
        <taxon>Deferribacteres</taxon>
        <taxon>Deferribacterales</taxon>
        <taxon>Mucispirillaceae</taxon>
        <taxon>Mucispirillum</taxon>
    </lineage>
</organism>
<dbReference type="CDD" id="cd01335">
    <property type="entry name" value="Radical_SAM"/>
    <property type="match status" value="1"/>
</dbReference>
<evidence type="ECO:0000256" key="1">
    <source>
        <dbReference type="ARBA" id="ARBA00001966"/>
    </source>
</evidence>
<feature type="domain" description="Radical SAM core" evidence="7">
    <location>
        <begin position="175"/>
        <end position="401"/>
    </location>
</feature>
<protein>
    <submittedName>
        <fullName evidence="8">Radical SAM protein</fullName>
    </submittedName>
</protein>
<dbReference type="Gene3D" id="3.20.20.70">
    <property type="entry name" value="Aldolase class I"/>
    <property type="match status" value="1"/>
</dbReference>
<dbReference type="InterPro" id="IPR058240">
    <property type="entry name" value="rSAM_sf"/>
</dbReference>
<dbReference type="InterPro" id="IPR034457">
    <property type="entry name" value="Organic_radical-activating"/>
</dbReference>
<keyword evidence="4" id="KW-0479">Metal-binding</keyword>
<evidence type="ECO:0000256" key="4">
    <source>
        <dbReference type="ARBA" id="ARBA00022723"/>
    </source>
</evidence>
<dbReference type="SFLD" id="SFLDS00029">
    <property type="entry name" value="Radical_SAM"/>
    <property type="match status" value="1"/>
</dbReference>
<evidence type="ECO:0000313" key="8">
    <source>
        <dbReference type="EMBL" id="HIZ88377.1"/>
    </source>
</evidence>
<dbReference type="GO" id="GO:0051539">
    <property type="term" value="F:4 iron, 4 sulfur cluster binding"/>
    <property type="evidence" value="ECO:0007669"/>
    <property type="project" value="UniProtKB-KW"/>
</dbReference>
<dbReference type="SFLD" id="SFLDG01109">
    <property type="entry name" value="Uncharacterised_Radical_SAM_Su"/>
    <property type="match status" value="1"/>
</dbReference>
<gene>
    <name evidence="8" type="ORF">H9804_00390</name>
</gene>